<keyword evidence="10" id="KW-1185">Reference proteome</keyword>
<dbReference type="PIRSF" id="PIRSF036758">
    <property type="entry name" value="Aden_M_ParB"/>
    <property type="match status" value="1"/>
</dbReference>
<evidence type="ECO:0000256" key="1">
    <source>
        <dbReference type="ARBA" id="ARBA00006594"/>
    </source>
</evidence>
<dbReference type="PANTHER" id="PTHR33375">
    <property type="entry name" value="CHROMOSOME-PARTITIONING PROTEIN PARB-RELATED"/>
    <property type="match status" value="1"/>
</dbReference>
<evidence type="ECO:0000313" key="9">
    <source>
        <dbReference type="EMBL" id="GEP30846.1"/>
    </source>
</evidence>
<dbReference type="AlphaFoldDB" id="A0A512L8N0"/>
<dbReference type="PROSITE" id="PS00092">
    <property type="entry name" value="N6_MTASE"/>
    <property type="match status" value="1"/>
</dbReference>
<proteinExistence type="inferred from homology"/>
<dbReference type="EMBL" id="BKAD01000019">
    <property type="protein sequence ID" value="GEP30846.1"/>
    <property type="molecule type" value="Genomic_DNA"/>
</dbReference>
<gene>
    <name evidence="9" type="ORF">TPL01_19840</name>
</gene>
<feature type="compositionally biased region" description="Acidic residues" evidence="7">
    <location>
        <begin position="139"/>
        <end position="153"/>
    </location>
</feature>
<dbReference type="InterPro" id="IPR015840">
    <property type="entry name" value="DNA_MeTrfase_ParB"/>
</dbReference>
<dbReference type="RefSeq" id="WP_147073295.1">
    <property type="nucleotide sequence ID" value="NZ_AP021884.1"/>
</dbReference>
<name>A0A512L8N0_9PROT</name>
<dbReference type="SUPFAM" id="SSF110849">
    <property type="entry name" value="ParB/Sulfiredoxin"/>
    <property type="match status" value="1"/>
</dbReference>
<dbReference type="Gene3D" id="3.40.50.150">
    <property type="entry name" value="Vaccinia Virus protein VP39"/>
    <property type="match status" value="1"/>
</dbReference>
<dbReference type="GO" id="GO:0045881">
    <property type="term" value="P:positive regulation of sporulation resulting in formation of a cellular spore"/>
    <property type="evidence" value="ECO:0007669"/>
    <property type="project" value="TreeGrafter"/>
</dbReference>
<organism evidence="9 10">
    <name type="scientific">Sulfuriferula plumbiphila</name>
    <dbReference type="NCBI Taxonomy" id="171865"/>
    <lineage>
        <taxon>Bacteria</taxon>
        <taxon>Pseudomonadati</taxon>
        <taxon>Pseudomonadota</taxon>
        <taxon>Betaproteobacteria</taxon>
        <taxon>Nitrosomonadales</taxon>
        <taxon>Sulfuricellaceae</taxon>
        <taxon>Sulfuriferula</taxon>
    </lineage>
</organism>
<evidence type="ECO:0000259" key="8">
    <source>
        <dbReference type="SMART" id="SM00470"/>
    </source>
</evidence>
<feature type="region of interest" description="Disordered" evidence="7">
    <location>
        <begin position="139"/>
        <end position="165"/>
    </location>
</feature>
<keyword evidence="5" id="KW-0949">S-adenosyl-L-methionine</keyword>
<reference evidence="9 10" key="1">
    <citation type="submission" date="2019-07" db="EMBL/GenBank/DDBJ databases">
        <title>Whole genome shotgun sequence of Thiobacillus plumbophilus NBRC 107929.</title>
        <authorList>
            <person name="Hosoyama A."/>
            <person name="Uohara A."/>
            <person name="Ohji S."/>
            <person name="Ichikawa N."/>
        </authorList>
    </citation>
    <scope>NUCLEOTIDE SEQUENCE [LARGE SCALE GENOMIC DNA]</scope>
    <source>
        <strain evidence="9 10">NBRC 107929</strain>
    </source>
</reference>
<comment type="caution">
    <text evidence="9">The sequence shown here is derived from an EMBL/GenBank/DDBJ whole genome shotgun (WGS) entry which is preliminary data.</text>
</comment>
<dbReference type="InterPro" id="IPR002295">
    <property type="entry name" value="N4/N6-MTase_EcoPI_Mod-like"/>
</dbReference>
<dbReference type="InterPro" id="IPR050336">
    <property type="entry name" value="Chromosome_partition/occlusion"/>
</dbReference>
<dbReference type="GO" id="GO:0032259">
    <property type="term" value="P:methylation"/>
    <property type="evidence" value="ECO:0007669"/>
    <property type="project" value="UniProtKB-KW"/>
</dbReference>
<dbReference type="Pfam" id="PF01555">
    <property type="entry name" value="N6_N4_Mtase"/>
    <property type="match status" value="1"/>
</dbReference>
<feature type="domain" description="ParB-like N-terminal" evidence="8">
    <location>
        <begin position="11"/>
        <end position="97"/>
    </location>
</feature>
<dbReference type="GO" id="GO:0003677">
    <property type="term" value="F:DNA binding"/>
    <property type="evidence" value="ECO:0007669"/>
    <property type="project" value="InterPro"/>
</dbReference>
<dbReference type="InterPro" id="IPR029063">
    <property type="entry name" value="SAM-dependent_MTases_sf"/>
</dbReference>
<dbReference type="SUPFAM" id="SSF53335">
    <property type="entry name" value="S-adenosyl-L-methionine-dependent methyltransferases"/>
    <property type="match status" value="1"/>
</dbReference>
<dbReference type="Gene3D" id="3.90.1530.10">
    <property type="entry name" value="Conserved hypothetical protein from pyrococcus furiosus pfu- 392566-001, ParB domain"/>
    <property type="match status" value="1"/>
</dbReference>
<evidence type="ECO:0000256" key="6">
    <source>
        <dbReference type="ARBA" id="ARBA00047942"/>
    </source>
</evidence>
<dbReference type="OrthoDB" id="9816288at2"/>
<dbReference type="Pfam" id="PF02195">
    <property type="entry name" value="ParB_N"/>
    <property type="match status" value="1"/>
</dbReference>
<comment type="similarity">
    <text evidence="1">Belongs to the N(4)/N(6)-methyltransferase family.</text>
</comment>
<dbReference type="GO" id="GO:0005694">
    <property type="term" value="C:chromosome"/>
    <property type="evidence" value="ECO:0007669"/>
    <property type="project" value="TreeGrafter"/>
</dbReference>
<dbReference type="GO" id="GO:0008170">
    <property type="term" value="F:N-methyltransferase activity"/>
    <property type="evidence" value="ECO:0007669"/>
    <property type="project" value="InterPro"/>
</dbReference>
<dbReference type="GO" id="GO:0007059">
    <property type="term" value="P:chromosome segregation"/>
    <property type="evidence" value="ECO:0007669"/>
    <property type="project" value="TreeGrafter"/>
</dbReference>
<evidence type="ECO:0000256" key="5">
    <source>
        <dbReference type="ARBA" id="ARBA00022691"/>
    </source>
</evidence>
<dbReference type="GO" id="GO:0009007">
    <property type="term" value="F:site-specific DNA-methyltransferase (adenine-specific) activity"/>
    <property type="evidence" value="ECO:0007669"/>
    <property type="project" value="UniProtKB-EC"/>
</dbReference>
<dbReference type="InterPro" id="IPR002941">
    <property type="entry name" value="DNA_methylase_N4/N6"/>
</dbReference>
<keyword evidence="3 9" id="KW-0489">Methyltransferase</keyword>
<dbReference type="InterPro" id="IPR003115">
    <property type="entry name" value="ParB_N"/>
</dbReference>
<evidence type="ECO:0000256" key="4">
    <source>
        <dbReference type="ARBA" id="ARBA00022679"/>
    </source>
</evidence>
<sequence length="423" mass="46280">MTASWFADKIEKWPTAKLLPYARNARTHSDDQVAQIAASIAEFGFTNPILAGSDGVIVAGHGRLAAAQKLGLAVVPVVVLDHLSPTQRRALVIADNRIAENAGWDDAMLRIEIASLQDDDFDVSLTGFDADALAELMAGDEPDGEGETDDDAVPELSETPISRPGDVWSLGGHRLLCGDSTVTESYDRLLDGEQVDMVFTDPPYNVNYANSAKDKMRGKDRAILNDNLGDGFYDFLLAALTPTIAHCRGGIYVAMSSSELDVLQAAFRAAGGKWSTFIIWAKNTFTLGRADYQRQYEPILYGWPEGAQRHWCGDRDQGDVWNIKKPQKNDLHPTMKPVELVERAIRNSSRPGNVVLDPFGGSGTTLIAAEKSGRLARLIELDPKYADVIVRRWQEWTGKQATRESDGALFDDQAAIDSSAISQ</sequence>
<dbReference type="InterPro" id="IPR002052">
    <property type="entry name" value="DNA_methylase_N6_adenine_CS"/>
</dbReference>
<evidence type="ECO:0000256" key="2">
    <source>
        <dbReference type="ARBA" id="ARBA00011900"/>
    </source>
</evidence>
<keyword evidence="4 9" id="KW-0808">Transferase</keyword>
<evidence type="ECO:0000256" key="3">
    <source>
        <dbReference type="ARBA" id="ARBA00022603"/>
    </source>
</evidence>
<dbReference type="InterPro" id="IPR036086">
    <property type="entry name" value="ParB/Sulfiredoxin_sf"/>
</dbReference>
<evidence type="ECO:0000256" key="7">
    <source>
        <dbReference type="SAM" id="MobiDB-lite"/>
    </source>
</evidence>
<dbReference type="SMART" id="SM00470">
    <property type="entry name" value="ParB"/>
    <property type="match status" value="1"/>
</dbReference>
<protein>
    <recommendedName>
        <fullName evidence="2">site-specific DNA-methyltransferase (adenine-specific)</fullName>
        <ecNumber evidence="2">2.1.1.72</ecNumber>
    </recommendedName>
</protein>
<dbReference type="EC" id="2.1.1.72" evidence="2"/>
<dbReference type="PRINTS" id="PR00506">
    <property type="entry name" value="D21N6MTFRASE"/>
</dbReference>
<evidence type="ECO:0000313" key="10">
    <source>
        <dbReference type="Proteomes" id="UP000321337"/>
    </source>
</evidence>
<dbReference type="Proteomes" id="UP000321337">
    <property type="component" value="Unassembled WGS sequence"/>
</dbReference>
<dbReference type="PANTHER" id="PTHR33375:SF1">
    <property type="entry name" value="CHROMOSOME-PARTITIONING PROTEIN PARB-RELATED"/>
    <property type="match status" value="1"/>
</dbReference>
<accession>A0A512L8N0</accession>
<comment type="catalytic activity">
    <reaction evidence="6">
        <text>a 2'-deoxyadenosine in DNA + S-adenosyl-L-methionine = an N(6)-methyl-2'-deoxyadenosine in DNA + S-adenosyl-L-homocysteine + H(+)</text>
        <dbReference type="Rhea" id="RHEA:15197"/>
        <dbReference type="Rhea" id="RHEA-COMP:12418"/>
        <dbReference type="Rhea" id="RHEA-COMP:12419"/>
        <dbReference type="ChEBI" id="CHEBI:15378"/>
        <dbReference type="ChEBI" id="CHEBI:57856"/>
        <dbReference type="ChEBI" id="CHEBI:59789"/>
        <dbReference type="ChEBI" id="CHEBI:90615"/>
        <dbReference type="ChEBI" id="CHEBI:90616"/>
        <dbReference type="EC" id="2.1.1.72"/>
    </reaction>
</comment>
<dbReference type="CDD" id="cd16403">
    <property type="entry name" value="ParB_N_like_MT"/>
    <property type="match status" value="1"/>
</dbReference>